<dbReference type="Proteomes" id="UP000677054">
    <property type="component" value="Unassembled WGS sequence"/>
</dbReference>
<evidence type="ECO:0000256" key="4">
    <source>
        <dbReference type="ARBA" id="ARBA00022758"/>
    </source>
</evidence>
<dbReference type="GO" id="GO:0005634">
    <property type="term" value="C:nucleus"/>
    <property type="evidence" value="ECO:0007669"/>
    <property type="project" value="TreeGrafter"/>
</dbReference>
<keyword evidence="4" id="KW-0688">Ribosomal frameshifting</keyword>
<dbReference type="PANTHER" id="PTHR10279">
    <property type="entry name" value="ORNITHINE DECARBOXYLASE ANTIZYME"/>
    <property type="match status" value="1"/>
</dbReference>
<dbReference type="InterPro" id="IPR016181">
    <property type="entry name" value="Acyl_CoA_acyltransferase"/>
</dbReference>
<feature type="compositionally biased region" description="Gly residues" evidence="5">
    <location>
        <begin position="122"/>
        <end position="131"/>
    </location>
</feature>
<dbReference type="EMBL" id="LR900720">
    <property type="protein sequence ID" value="CAD7246674.1"/>
    <property type="molecule type" value="Genomic_DNA"/>
</dbReference>
<dbReference type="EMBL" id="CAJPEV010001203">
    <property type="protein sequence ID" value="CAG0891343.1"/>
    <property type="molecule type" value="Genomic_DNA"/>
</dbReference>
<comment type="subunit">
    <text evidence="2">Interacts with ODC1 and thereby sterically blocks ODC homodimerization.</text>
</comment>
<dbReference type="PANTHER" id="PTHR10279:SF10">
    <property type="entry name" value="ORNITHINE DECARBOXYLASE ANTIZYME"/>
    <property type="match status" value="1"/>
</dbReference>
<dbReference type="Pfam" id="PF02100">
    <property type="entry name" value="ODC_AZ"/>
    <property type="match status" value="1"/>
</dbReference>
<protein>
    <recommendedName>
        <fullName evidence="3">Ornithine decarboxylase antizyme</fullName>
    </recommendedName>
</protein>
<gene>
    <name evidence="6" type="ORF">DSTB1V02_LOCUS6521</name>
</gene>
<keyword evidence="7" id="KW-1185">Reference proteome</keyword>
<dbReference type="InterPro" id="IPR002993">
    <property type="entry name" value="ODC_AZ"/>
</dbReference>
<evidence type="ECO:0000256" key="2">
    <source>
        <dbReference type="ARBA" id="ARBA00011836"/>
    </source>
</evidence>
<dbReference type="GO" id="GO:0008073">
    <property type="term" value="F:ornithine decarboxylase inhibitor activity"/>
    <property type="evidence" value="ECO:0007669"/>
    <property type="project" value="InterPro"/>
</dbReference>
<dbReference type="GO" id="GO:0045732">
    <property type="term" value="P:positive regulation of protein catabolic process"/>
    <property type="evidence" value="ECO:0007669"/>
    <property type="project" value="TreeGrafter"/>
</dbReference>
<evidence type="ECO:0000256" key="3">
    <source>
        <dbReference type="ARBA" id="ARBA00017712"/>
    </source>
</evidence>
<organism evidence="6">
    <name type="scientific">Darwinula stevensoni</name>
    <dbReference type="NCBI Taxonomy" id="69355"/>
    <lineage>
        <taxon>Eukaryota</taxon>
        <taxon>Metazoa</taxon>
        <taxon>Ecdysozoa</taxon>
        <taxon>Arthropoda</taxon>
        <taxon>Crustacea</taxon>
        <taxon>Oligostraca</taxon>
        <taxon>Ostracoda</taxon>
        <taxon>Podocopa</taxon>
        <taxon>Podocopida</taxon>
        <taxon>Darwinulocopina</taxon>
        <taxon>Darwinuloidea</taxon>
        <taxon>Darwinulidae</taxon>
        <taxon>Darwinula</taxon>
    </lineage>
</organism>
<dbReference type="GO" id="GO:0075523">
    <property type="term" value="P:viral translational frameshifting"/>
    <property type="evidence" value="ECO:0007669"/>
    <property type="project" value="UniProtKB-KW"/>
</dbReference>
<dbReference type="InterPro" id="IPR038581">
    <property type="entry name" value="ODC_AZ_sf"/>
</dbReference>
<dbReference type="Gene3D" id="3.40.630.60">
    <property type="match status" value="1"/>
</dbReference>
<feature type="region of interest" description="Disordered" evidence="5">
    <location>
        <begin position="122"/>
        <end position="150"/>
    </location>
</feature>
<sequence>MVKRRRPRNEVSRHLAFGIQSTLRMGLVPLGRPSLTRYERSRVRFHSSVPLRSLGGRAMGPSIGSLCFEGIGSEATIFDTVKLLFDGVWKPGRDKKLAWPFPYLRTSSPRVQAKVLELKGLGSRGSQGEKGGMNLEGENGVGGPEKKARGEERRVQRISLGPWKYIAIGGDAFPVARDKVLPFDPNKLSYLTPLEGIPSEATEYPSGFGASVVLLMTPMPPTYCQAFAAQRAALAEATAATWNTLLWRHKLFVSVPPGLMPQGSKESFVSLLEFAEEVLECTQVIVYFPKSSSDRALLVKTFMFLGFSLVAPGMDISPLSPDQIAMVYSIE</sequence>
<dbReference type="SUPFAM" id="SSF55729">
    <property type="entry name" value="Acyl-CoA N-acyltransferases (Nat)"/>
    <property type="match status" value="1"/>
</dbReference>
<comment type="similarity">
    <text evidence="1">Belongs to the ODC antizyme family.</text>
</comment>
<dbReference type="AlphaFoldDB" id="A0A7R8XBU2"/>
<dbReference type="GO" id="GO:0005737">
    <property type="term" value="C:cytoplasm"/>
    <property type="evidence" value="ECO:0007669"/>
    <property type="project" value="TreeGrafter"/>
</dbReference>
<reference evidence="6" key="1">
    <citation type="submission" date="2020-11" db="EMBL/GenBank/DDBJ databases">
        <authorList>
            <person name="Tran Van P."/>
        </authorList>
    </citation>
    <scope>NUCLEOTIDE SEQUENCE</scope>
</reference>
<name>A0A7R8XBU2_9CRUS</name>
<evidence type="ECO:0000256" key="1">
    <source>
        <dbReference type="ARBA" id="ARBA00008796"/>
    </source>
</evidence>
<evidence type="ECO:0000313" key="7">
    <source>
        <dbReference type="Proteomes" id="UP000677054"/>
    </source>
</evidence>
<accession>A0A7R8XBU2</accession>
<evidence type="ECO:0000256" key="5">
    <source>
        <dbReference type="SAM" id="MobiDB-lite"/>
    </source>
</evidence>
<proteinExistence type="inferred from homology"/>
<evidence type="ECO:0000313" key="6">
    <source>
        <dbReference type="EMBL" id="CAD7246674.1"/>
    </source>
</evidence>
<dbReference type="OrthoDB" id="5959761at2759"/>